<dbReference type="AlphaFoldDB" id="X0WLG0"/>
<accession>X0WLG0</accession>
<keyword evidence="1" id="KW-1133">Transmembrane helix</keyword>
<keyword evidence="1" id="KW-0812">Transmembrane</keyword>
<dbReference type="EMBL" id="BARS01034710">
    <property type="protein sequence ID" value="GAG25353.1"/>
    <property type="molecule type" value="Genomic_DNA"/>
</dbReference>
<reference evidence="2" key="1">
    <citation type="journal article" date="2014" name="Front. Microbiol.">
        <title>High frequency of phylogenetically diverse reductive dehalogenase-homologous genes in deep subseafloor sedimentary metagenomes.</title>
        <authorList>
            <person name="Kawai M."/>
            <person name="Futagami T."/>
            <person name="Toyoda A."/>
            <person name="Takaki Y."/>
            <person name="Nishi S."/>
            <person name="Hori S."/>
            <person name="Arai W."/>
            <person name="Tsubouchi T."/>
            <person name="Morono Y."/>
            <person name="Uchiyama I."/>
            <person name="Ito T."/>
            <person name="Fujiyama A."/>
            <person name="Inagaki F."/>
            <person name="Takami H."/>
        </authorList>
    </citation>
    <scope>NUCLEOTIDE SEQUENCE</scope>
    <source>
        <strain evidence="2">Expedition CK06-06</strain>
    </source>
</reference>
<protein>
    <submittedName>
        <fullName evidence="2">Uncharacterized protein</fullName>
    </submittedName>
</protein>
<feature type="non-terminal residue" evidence="2">
    <location>
        <position position="1"/>
    </location>
</feature>
<feature type="transmembrane region" description="Helical" evidence="1">
    <location>
        <begin position="30"/>
        <end position="51"/>
    </location>
</feature>
<gene>
    <name evidence="2" type="ORF">S01H1_53592</name>
</gene>
<sequence length="61" mass="6501">SSKRLGGLFCVLALVVSLVANTFTHGDIKPAEYLVDAVALFAFGSLGLTSIDKFTKARNKK</sequence>
<name>X0WLG0_9ZZZZ</name>
<keyword evidence="1" id="KW-0472">Membrane</keyword>
<evidence type="ECO:0000256" key="1">
    <source>
        <dbReference type="SAM" id="Phobius"/>
    </source>
</evidence>
<evidence type="ECO:0000313" key="2">
    <source>
        <dbReference type="EMBL" id="GAG25353.1"/>
    </source>
</evidence>
<organism evidence="2">
    <name type="scientific">marine sediment metagenome</name>
    <dbReference type="NCBI Taxonomy" id="412755"/>
    <lineage>
        <taxon>unclassified sequences</taxon>
        <taxon>metagenomes</taxon>
        <taxon>ecological metagenomes</taxon>
    </lineage>
</organism>
<comment type="caution">
    <text evidence="2">The sequence shown here is derived from an EMBL/GenBank/DDBJ whole genome shotgun (WGS) entry which is preliminary data.</text>
</comment>
<proteinExistence type="predicted"/>